<keyword evidence="5" id="KW-1185">Reference proteome</keyword>
<feature type="compositionally biased region" description="Polar residues" evidence="2">
    <location>
        <begin position="1189"/>
        <end position="1204"/>
    </location>
</feature>
<evidence type="ECO:0000259" key="3">
    <source>
        <dbReference type="PROSITE" id="PS50245"/>
    </source>
</evidence>
<feature type="compositionally biased region" description="Basic and acidic residues" evidence="2">
    <location>
        <begin position="554"/>
        <end position="589"/>
    </location>
</feature>
<evidence type="ECO:0000256" key="2">
    <source>
        <dbReference type="SAM" id="MobiDB-lite"/>
    </source>
</evidence>
<feature type="compositionally biased region" description="Low complexity" evidence="2">
    <location>
        <begin position="1118"/>
        <end position="1132"/>
    </location>
</feature>
<feature type="region of interest" description="Disordered" evidence="2">
    <location>
        <begin position="409"/>
        <end position="480"/>
    </location>
</feature>
<feature type="compositionally biased region" description="Basic and acidic residues" evidence="2">
    <location>
        <begin position="507"/>
        <end position="516"/>
    </location>
</feature>
<feature type="compositionally biased region" description="Low complexity" evidence="2">
    <location>
        <begin position="54"/>
        <end position="64"/>
    </location>
</feature>
<feature type="compositionally biased region" description="Polar residues" evidence="2">
    <location>
        <begin position="2374"/>
        <end position="2387"/>
    </location>
</feature>
<feature type="compositionally biased region" description="Basic and acidic residues" evidence="2">
    <location>
        <begin position="2548"/>
        <end position="2569"/>
    </location>
</feature>
<feature type="compositionally biased region" description="Basic and acidic residues" evidence="2">
    <location>
        <begin position="1099"/>
        <end position="1110"/>
    </location>
</feature>
<evidence type="ECO:0000313" key="5">
    <source>
        <dbReference type="Proteomes" id="UP000556200"/>
    </source>
</evidence>
<feature type="compositionally biased region" description="Low complexity" evidence="2">
    <location>
        <begin position="1539"/>
        <end position="1550"/>
    </location>
</feature>
<dbReference type="Gene3D" id="2.30.30.190">
    <property type="entry name" value="CAP Gly-rich-like domain"/>
    <property type="match status" value="1"/>
</dbReference>
<feature type="region of interest" description="Disordered" evidence="2">
    <location>
        <begin position="1871"/>
        <end position="2007"/>
    </location>
</feature>
<accession>A0A7K4QN71</accession>
<dbReference type="InterPro" id="IPR036859">
    <property type="entry name" value="CAP-Gly_dom_sf"/>
</dbReference>
<dbReference type="PROSITE" id="PS00845">
    <property type="entry name" value="CAP_GLY_1"/>
    <property type="match status" value="1"/>
</dbReference>
<gene>
    <name evidence="4" type="primary">Cep350_1</name>
    <name evidence="4" type="ORF">NEOCIN_R01723</name>
</gene>
<feature type="compositionally biased region" description="Basic and acidic residues" evidence="2">
    <location>
        <begin position="409"/>
        <end position="426"/>
    </location>
</feature>
<feature type="region of interest" description="Disordered" evidence="2">
    <location>
        <begin position="2795"/>
        <end position="2816"/>
    </location>
</feature>
<feature type="region of interest" description="Disordered" evidence="2">
    <location>
        <begin position="634"/>
        <end position="682"/>
    </location>
</feature>
<feature type="region of interest" description="Disordered" evidence="2">
    <location>
        <begin position="2287"/>
        <end position="2440"/>
    </location>
</feature>
<feature type="compositionally biased region" description="Basic and acidic residues" evidence="2">
    <location>
        <begin position="2582"/>
        <end position="2602"/>
    </location>
</feature>
<feature type="compositionally biased region" description="Basic and acidic residues" evidence="2">
    <location>
        <begin position="1871"/>
        <end position="1881"/>
    </location>
</feature>
<feature type="region of interest" description="Disordered" evidence="2">
    <location>
        <begin position="1455"/>
        <end position="1555"/>
    </location>
</feature>
<feature type="region of interest" description="Disordered" evidence="2">
    <location>
        <begin position="506"/>
        <end position="589"/>
    </location>
</feature>
<feature type="region of interest" description="Disordered" evidence="2">
    <location>
        <begin position="2065"/>
        <end position="2178"/>
    </location>
</feature>
<feature type="compositionally biased region" description="Polar residues" evidence="2">
    <location>
        <begin position="2570"/>
        <end position="2581"/>
    </location>
</feature>
<feature type="domain" description="CAP-Gly" evidence="3">
    <location>
        <begin position="2475"/>
        <end position="2517"/>
    </location>
</feature>
<feature type="region of interest" description="Disordered" evidence="2">
    <location>
        <begin position="600"/>
        <end position="619"/>
    </location>
</feature>
<organism evidence="4 5">
    <name type="scientific">Neopipo cinnamomea</name>
    <dbReference type="NCBI Taxonomy" id="456388"/>
    <lineage>
        <taxon>Eukaryota</taxon>
        <taxon>Metazoa</taxon>
        <taxon>Chordata</taxon>
        <taxon>Craniata</taxon>
        <taxon>Vertebrata</taxon>
        <taxon>Euteleostomi</taxon>
        <taxon>Archelosauria</taxon>
        <taxon>Archosauria</taxon>
        <taxon>Dinosauria</taxon>
        <taxon>Saurischia</taxon>
        <taxon>Theropoda</taxon>
        <taxon>Coelurosauria</taxon>
        <taxon>Aves</taxon>
        <taxon>Neognathae</taxon>
        <taxon>Neoaves</taxon>
        <taxon>Telluraves</taxon>
        <taxon>Australaves</taxon>
        <taxon>Passeriformes</taxon>
        <taxon>Tyrannidae</taxon>
        <taxon>Neopipo</taxon>
    </lineage>
</organism>
<feature type="compositionally biased region" description="Polar residues" evidence="2">
    <location>
        <begin position="207"/>
        <end position="217"/>
    </location>
</feature>
<dbReference type="Proteomes" id="UP000556200">
    <property type="component" value="Unassembled WGS sequence"/>
</dbReference>
<feature type="region of interest" description="Disordered" evidence="2">
    <location>
        <begin position="1358"/>
        <end position="1398"/>
    </location>
</feature>
<feature type="compositionally biased region" description="Basic and acidic residues" evidence="2">
    <location>
        <begin position="342"/>
        <end position="360"/>
    </location>
</feature>
<feature type="compositionally biased region" description="Polar residues" evidence="2">
    <location>
        <begin position="371"/>
        <end position="387"/>
    </location>
</feature>
<feature type="region of interest" description="Disordered" evidence="2">
    <location>
        <begin position="2213"/>
        <end position="2243"/>
    </location>
</feature>
<feature type="region of interest" description="Disordered" evidence="2">
    <location>
        <begin position="342"/>
        <end position="387"/>
    </location>
</feature>
<feature type="compositionally biased region" description="Polar residues" evidence="2">
    <location>
        <begin position="1979"/>
        <end position="2003"/>
    </location>
</feature>
<feature type="non-terminal residue" evidence="4">
    <location>
        <position position="3088"/>
    </location>
</feature>
<reference evidence="4 5" key="1">
    <citation type="submission" date="2019-09" db="EMBL/GenBank/DDBJ databases">
        <title>Bird 10,000 Genomes (B10K) Project - Family phase.</title>
        <authorList>
            <person name="Zhang G."/>
        </authorList>
    </citation>
    <scope>NUCLEOTIDE SEQUENCE [LARGE SCALE GENOMIC DNA]</scope>
    <source>
        <strain evidence="4">B10K-DU-004-15</strain>
        <tissue evidence="4">Mixed tissue sample</tissue>
    </source>
</reference>
<feature type="compositionally biased region" description="Low complexity" evidence="2">
    <location>
        <begin position="1499"/>
        <end position="1513"/>
    </location>
</feature>
<dbReference type="SMART" id="SM01052">
    <property type="entry name" value="CAP_GLY"/>
    <property type="match status" value="1"/>
</dbReference>
<feature type="compositionally biased region" description="Basic and acidic residues" evidence="2">
    <location>
        <begin position="657"/>
        <end position="666"/>
    </location>
</feature>
<feature type="coiled-coil region" evidence="1">
    <location>
        <begin position="1667"/>
        <end position="1758"/>
    </location>
</feature>
<proteinExistence type="predicted"/>
<feature type="region of interest" description="Disordered" evidence="2">
    <location>
        <begin position="1073"/>
        <end position="1149"/>
    </location>
</feature>
<dbReference type="PANTHER" id="PTHR13958:SF3">
    <property type="entry name" value="CAP-GLY DOMAIN-CONTAINING PROTEIN-RELATED"/>
    <property type="match status" value="1"/>
</dbReference>
<dbReference type="InterPro" id="IPR028750">
    <property type="entry name" value="CEP350/CC187"/>
</dbReference>
<dbReference type="InterPro" id="IPR000938">
    <property type="entry name" value="CAP-Gly_domain"/>
</dbReference>
<feature type="non-terminal residue" evidence="4">
    <location>
        <position position="1"/>
    </location>
</feature>
<dbReference type="GO" id="GO:0005813">
    <property type="term" value="C:centrosome"/>
    <property type="evidence" value="ECO:0007669"/>
    <property type="project" value="InterPro"/>
</dbReference>
<dbReference type="PROSITE" id="PS50245">
    <property type="entry name" value="CAP_GLY_2"/>
    <property type="match status" value="1"/>
</dbReference>
<feature type="region of interest" description="Disordered" evidence="2">
    <location>
        <begin position="188"/>
        <end position="223"/>
    </location>
</feature>
<feature type="compositionally biased region" description="Polar residues" evidence="2">
    <location>
        <begin position="1476"/>
        <end position="1490"/>
    </location>
</feature>
<dbReference type="GO" id="GO:0034453">
    <property type="term" value="P:microtubule anchoring"/>
    <property type="evidence" value="ECO:0007669"/>
    <property type="project" value="InterPro"/>
</dbReference>
<dbReference type="PANTHER" id="PTHR13958">
    <property type="entry name" value="CENTROSOME-ASSOCIATED PROTEIN 350"/>
    <property type="match status" value="1"/>
</dbReference>
<feature type="region of interest" description="Disordered" evidence="2">
    <location>
        <begin position="2023"/>
        <end position="2042"/>
    </location>
</feature>
<comment type="caution">
    <text evidence="4">The sequence shown here is derived from an EMBL/GenBank/DDBJ whole genome shotgun (WGS) entry which is preliminary data.</text>
</comment>
<feature type="compositionally biased region" description="Polar residues" evidence="2">
    <location>
        <begin position="517"/>
        <end position="529"/>
    </location>
</feature>
<dbReference type="Pfam" id="PF01302">
    <property type="entry name" value="CAP_GLY"/>
    <property type="match status" value="1"/>
</dbReference>
<sequence>LRHIENKLEIAPTGTAVFDSVMDAKKLSASGSRKASRKAFSFWRDGSLEDSLVSASASRSSNNKSSKEKSSRSPLRATTLESNVKKCSRVEFREPLASYRGIYSSLSYHSSSQLEAKQLLSGLELSEAEGKAELTGCLTHDLEERDRHSRDFESPCSSAADETVVRYLNDGPTIDALQNNEAFLRVAASPRLEEEKTSGSRGDESSTKASQSNTSQDSELKVSSSSAMSICSAHRLEILKQRQHDAKLEKLKERIRKQWENSEEPSGRGQRLGCAEQPVVISNMESTVTPKVRKVTAVPAAPSYRGFNPAETKIRTPDGKIWHADEFRISRQLYRDIARQLKEDSTVKGKPGERNREKKPTRPVRKVQKLTRLSSPESRQGGNYAISASSWREGQKLVKKILGPASRIEQERRAVSSDRTGRERAAKSPGCIGRTGSDSRLDVTRKSSSRSSEKSRSKVQSESNLKKLEAALPDDNRDDHATVNKDFLPIEIRGILDDLQLDSMSTKQEKDVEKQNQKSVLPAQNTRSHSPTKRKPDKVDASEEPQVISKKRHYDSDEVRQYIIRQQEERKRKQHEEKKAQKEATEQKNKRLQELYRKQKEAVAKAKHVPPPEPSAAKRLQETYSKLLLERTLLEEPPQLPTVQEAQPRPGYQPSGESDKENKAQERPPSASSSSDLSLSEPQQPLLRNELMEPPWVQPDRLSPRVQLSHPQALLGPSGGPCSQHWSLEQMDLLSKECDVMLAGRRSHSAPVGSLGPQPYLSSSAAQQNLLAKPPAGQYKSKLDRMEALKATAASLSSKIESKAKKLAGAGINYGTIWNSEFIQENQDDGWWAKAVSPPVREENEDAFSARIQKMLGACVSHTAFDDNLPGVGNLSEFKKLPETIRPLTDVVSLGLRSPAANRHEGILGHLSKRQTDSPGSENQGYALNKAVVPHECSIDSISEGPLPSDGNLSEEEGGQHKQLPLKMLEALKEKDFCNRERNAFEPIKEFQKAADKYSPLFPQTSDMHSRGPWEELAKGSPHSVINIFAKNYQLHGKVFDERLNGGSVLLRPLLPTVSPPESVASYEDDFVSSQGSSTLTDKKIAHDLSSNSSIQEEIPSRKSPHEPRSVELASQHSSGPRSAASSRSSASSRKRGKKERLDSFNGSAHHFSVEEDKILSELEWGSQQAKKSLSSSRVSSKDHEQNPDTDSTVENLSGHSLLSFSDKGRSQKTLTSSPSPSSQKRLPLDSVGNAAERVKSPAGFSGGSAPGLKPNAAFHDLSLGTSRSVAGAASASGCMHFSPAGLQHRLSAELNYLSAIEESVRQLSDLERVRGISFAQQESVSLAQILKAQQQRHEWDLALLKIKAEQEALESQRQLDETRHKAAQVHAESLQQLVQSQQEAGQEPPCKAAAKQAEPALLPTDAPHQLREMTELTRSQPLDPVSAPAAPVANLFDNQRQHHLEFMKQLRARADTNRKCESGAISQGKEETGDSKQMYSTMFDSYSESSRSKVHDQSSTSSRQESPSAPSSKEIEKKLSRREKTTSSIEDQAHTCVDDSLPSDSVLSLPDEKDSASVATEYSLKFDESMTEDEIEEKSFRSLLPSESHRRNNLEKKRGSRDDSDEEVSPEKTALSSIKELSMPFSGGQDSFSKFTMEMVRQYMKEEEMRAAHQSSLLRLREKALKEKTKAELAWLEHQKKHLRDKGEDDKMPPIRKRQRGLLLRLQQEKAEIKRLQEANKAARKERQLILKQQAEIERIRQTTMKLQEKLKSAGENKLVSVQPRSCITKCFNWAEDGFVDSQAELMTSGISETSSIMQKLKKMRSRMDEKFLTKREQKLMQRRQHAEELLEWKRRLDAEEAEIRRIEKQALAAWDKELLKTKIAKKELGDQRTEPKETASEEESPVPSCSHLNNESSIPEDLGSLPAESVPSEPMGHRQPESPDQSTTNEEMAYSEEFKSSTLPGKLSPPRSSAPVSKQDSSKGSHRTGGQLRSPVRSHQTSHNWSDESLSMTQSETTSDQSDIEGRIRALKDELRKRKSVVYQLKKEQKKRQKERLKAQEASLIKQLESYDEFIKKTEAELSQDLEASPTAKPQIKTPSSAAAEKPKIKAPPLHSPETAKNWKSLTESERSRASLESISEHADAVSSRSERSVSVHTKKVAVTDVLTGEPSGTHSSVLMIPRSSRAGSGDSLDSVPSSALLKDIKDISRVFPESANKVVNTSNVDAAISHKSEITEDVESIKSEEHESEGSHVKPLESSDVLLMLDKEQESSLNLCSENKHSQKELFDLGVESLHATEEILEQRLADKEAVSGPSVKESSNKLSKSAEEKSDLPSEQLFSQKEPSYLDDFEGSSSRKQASAEETLPGERYQDVFEGSLLSANAESLREQSQHTQASRSRSTSLGSDGEISECLSDRSLSGSMHSERLLELKSPTELMKNTERRDVEPEQSPTGSPMWAPVAITEETDSLSNFNIGDRVLVSKVQPGTLRFKGLTKFAKGFWAGVELDKPEGNNNGTYDGIKYFDCKEKHGIFAPPQKISHLTESVGSQLDTNKDEDSFFDDRLEKQHKAEQKDRGIPKPTKEDKSQSRNATENYSQDKASVDRAVSEASAEERVDEELPSKANSIKEISVAAGSFAQEQSVVDYLKDAVKEEATHTPLVSSLEDEISSVQVDDISDFLSEKLERQKTLGEECAEKLDDLSPGVVEKSATPLLDLLTKEKNQLEAQLKLPLREEEESKDQLEKVSLLTDSLLRDFVKDTVNQLQQIKKVRNEKIQLSNQELCDVKEESSSPSQKVEKQIPDGLNNFFLSSDLEDDREELSSPDMCPRPESPVFGASGQEELAKRLAELELSREFLSVLGDDQDWFDEDYGLSSHKLQQKEAEETAVLPQVELQQVPTKPCEEPLAVPHTAVEVEGMVHAAAEELWKLKELGHDLQSCSLRTDLSGALQEQDTDTINNQVYKKVVFDLTREIFGEIFAEDPNLNQPIWMKPCRIASAYFRRVKDPNDLDEIKSFIAAEVLKLFSLRKEPNHKTDWQKMMKFGRKKRDRVDHILVQELHEEEAQWVNYDEDELCVKMQLADGIFEALIRDTVDVLNQINEKQRRLLLV</sequence>
<feature type="compositionally biased region" description="Basic and acidic residues" evidence="2">
    <location>
        <begin position="464"/>
        <end position="480"/>
    </location>
</feature>
<feature type="compositionally biased region" description="Basic and acidic residues" evidence="2">
    <location>
        <begin position="1588"/>
        <end position="1603"/>
    </location>
</feature>
<feature type="region of interest" description="Disordered" evidence="2">
    <location>
        <begin position="1172"/>
        <end position="1231"/>
    </location>
</feature>
<feature type="coiled-coil region" evidence="1">
    <location>
        <begin position="1824"/>
        <end position="1851"/>
    </location>
</feature>
<feature type="compositionally biased region" description="Basic and acidic residues" evidence="2">
    <location>
        <begin position="2109"/>
        <end position="2136"/>
    </location>
</feature>
<name>A0A7K4QN71_9TYRA</name>
<dbReference type="EMBL" id="VYZA01000090">
    <property type="protein sequence ID" value="NWQ62518.1"/>
    <property type="molecule type" value="Genomic_DNA"/>
</dbReference>
<dbReference type="SUPFAM" id="SSF74924">
    <property type="entry name" value="Cap-Gly domain"/>
    <property type="match status" value="1"/>
</dbReference>
<feature type="compositionally biased region" description="Basic and acidic residues" evidence="2">
    <location>
        <begin position="191"/>
        <end position="206"/>
    </location>
</feature>
<evidence type="ECO:0000256" key="1">
    <source>
        <dbReference type="SAM" id="Coils"/>
    </source>
</evidence>
<feature type="region of interest" description="Disordered" evidence="2">
    <location>
        <begin position="1577"/>
        <end position="1623"/>
    </location>
</feature>
<feature type="region of interest" description="Disordered" evidence="2">
    <location>
        <begin position="939"/>
        <end position="960"/>
    </location>
</feature>
<keyword evidence="1" id="KW-0175">Coiled coil</keyword>
<feature type="compositionally biased region" description="Low complexity" evidence="2">
    <location>
        <begin position="1372"/>
        <end position="1387"/>
    </location>
</feature>
<feature type="region of interest" description="Disordered" evidence="2">
    <location>
        <begin position="2548"/>
        <end position="2606"/>
    </location>
</feature>
<feature type="compositionally biased region" description="Basic and acidic residues" evidence="2">
    <location>
        <begin position="1514"/>
        <end position="1538"/>
    </location>
</feature>
<feature type="compositionally biased region" description="Basic and acidic residues" evidence="2">
    <location>
        <begin position="437"/>
        <end position="456"/>
    </location>
</feature>
<evidence type="ECO:0000313" key="4">
    <source>
        <dbReference type="EMBL" id="NWQ62518.1"/>
    </source>
</evidence>
<protein>
    <submittedName>
        <fullName evidence="4">CE350 protein</fullName>
    </submittedName>
</protein>
<feature type="compositionally biased region" description="Basic and acidic residues" evidence="2">
    <location>
        <begin position="2213"/>
        <end position="2240"/>
    </location>
</feature>
<feature type="compositionally biased region" description="Polar residues" evidence="2">
    <location>
        <begin position="1952"/>
        <end position="1961"/>
    </location>
</feature>
<feature type="compositionally biased region" description="Polar residues" evidence="2">
    <location>
        <begin position="1212"/>
        <end position="1225"/>
    </location>
</feature>
<feature type="compositionally biased region" description="Low complexity" evidence="2">
    <location>
        <begin position="668"/>
        <end position="682"/>
    </location>
</feature>
<dbReference type="GO" id="GO:0008017">
    <property type="term" value="F:microtubule binding"/>
    <property type="evidence" value="ECO:0007669"/>
    <property type="project" value="InterPro"/>
</dbReference>
<feature type="region of interest" description="Disordered" evidence="2">
    <location>
        <begin position="53"/>
        <end position="78"/>
    </location>
</feature>